<evidence type="ECO:0000256" key="1">
    <source>
        <dbReference type="ARBA" id="ARBA00022598"/>
    </source>
</evidence>
<sequence>MNIKDTELSIQGDYESRLEHARKLEVLGIDPFPAKPFRATHTSQELISQYSLLEGSQVSIAGRLQSKREHGKIIFGHVEDRAGQIQIVMNQRILDGQFPIIKDLYDTGDFVGAKGELKATNRGEISIWAKEMTMLTKALRGAPRKIADAEIMQRQRYLHTLVDPDARDRFRIRSKIVQSMRDYFIDSLGALEVETPVLDTTYGGALAKPFITNHNALDTEMYLRISNELYLKRMTVGGFSEGVFEFSRDFRNEGMDRTHNPEFTQVELYMPFWDYNNMMDMTEDLMSGIARQLHGTTEVPYRMPMGDGKEKEVGIDYKTPWRRVSIYEGIREMLGIDPSNISDSRLRTIAHQYEIDTYTRGDVLVELFEKVWEKDLIQPTFVMDYPADTSALTKRHRTNPDLTERFEIFVAGMEVGNSYSELNDPRDQRTRFETEKLKREHGDKEAMPFDEDFILAMEYGMPQQAGIGISIDRWTMLLTDTNHIRHVIYFPPVRPKQIS</sequence>
<dbReference type="PATRIC" id="fig|1618417.4.peg.740"/>
<dbReference type="PRINTS" id="PR00982">
    <property type="entry name" value="TRNASYNTHLYS"/>
</dbReference>
<dbReference type="EMBL" id="LBSJ01000019">
    <property type="protein sequence ID" value="KKQ15310.1"/>
    <property type="molecule type" value="Genomic_DNA"/>
</dbReference>
<dbReference type="InterPro" id="IPR002313">
    <property type="entry name" value="Lys-tRNA-ligase_II"/>
</dbReference>
<dbReference type="InterPro" id="IPR045864">
    <property type="entry name" value="aa-tRNA-synth_II/BPL/LPL"/>
</dbReference>
<keyword evidence="7" id="KW-0648">Protein biosynthesis</keyword>
<dbReference type="HAMAP" id="MF_00252">
    <property type="entry name" value="Lys_tRNA_synth_class2"/>
    <property type="match status" value="1"/>
</dbReference>
<gene>
    <name evidence="7" type="primary">lysS</name>
    <name evidence="10" type="ORF">US28_C0019G0043</name>
</gene>
<feature type="binding site" evidence="7">
    <location>
        <position position="407"/>
    </location>
    <ligand>
        <name>Mg(2+)</name>
        <dbReference type="ChEBI" id="CHEBI:18420"/>
        <label>1</label>
    </ligand>
</feature>
<dbReference type="Pfam" id="PF01336">
    <property type="entry name" value="tRNA_anti-codon"/>
    <property type="match status" value="1"/>
</dbReference>
<feature type="binding site" evidence="7">
    <location>
        <position position="414"/>
    </location>
    <ligand>
        <name>Mg(2+)</name>
        <dbReference type="ChEBI" id="CHEBI:18420"/>
        <label>2</label>
    </ligand>
</feature>
<proteinExistence type="inferred from homology"/>
<dbReference type="GO" id="GO:0000287">
    <property type="term" value="F:magnesium ion binding"/>
    <property type="evidence" value="ECO:0007669"/>
    <property type="project" value="UniProtKB-UniRule"/>
</dbReference>
<protein>
    <recommendedName>
        <fullName evidence="7">Lysine--tRNA ligase</fullName>
        <ecNumber evidence="7">6.1.1.6</ecNumber>
    </recommendedName>
    <alternativeName>
        <fullName evidence="7">Lysyl-tRNA synthetase</fullName>
        <shortName evidence="7">LysRS</shortName>
    </alternativeName>
</protein>
<organism evidence="10 11">
    <name type="scientific">Candidatus Daviesbacteria bacterium GW2011_GWA1_36_8</name>
    <dbReference type="NCBI Taxonomy" id="1618417"/>
    <lineage>
        <taxon>Bacteria</taxon>
        <taxon>Candidatus Daviesiibacteriota</taxon>
    </lineage>
</organism>
<dbReference type="InterPro" id="IPR004365">
    <property type="entry name" value="NA-bd_OB_tRNA"/>
</dbReference>
<dbReference type="InterPro" id="IPR006195">
    <property type="entry name" value="aa-tRNA-synth_II"/>
</dbReference>
<accession>A0A0G0FNI4</accession>
<dbReference type="GO" id="GO:0005524">
    <property type="term" value="F:ATP binding"/>
    <property type="evidence" value="ECO:0007669"/>
    <property type="project" value="UniProtKB-UniRule"/>
</dbReference>
<dbReference type="GO" id="GO:0005829">
    <property type="term" value="C:cytosol"/>
    <property type="evidence" value="ECO:0007669"/>
    <property type="project" value="TreeGrafter"/>
</dbReference>
<keyword evidence="5 7" id="KW-0030">Aminoacyl-tRNA synthetase</keyword>
<dbReference type="EC" id="6.1.1.6" evidence="7"/>
<dbReference type="NCBIfam" id="TIGR00499">
    <property type="entry name" value="lysS_bact"/>
    <property type="match status" value="1"/>
</dbReference>
<comment type="subcellular location">
    <subcellularLocation>
        <location evidence="7">Cytoplasm</location>
    </subcellularLocation>
</comment>
<evidence type="ECO:0000313" key="11">
    <source>
        <dbReference type="Proteomes" id="UP000034448"/>
    </source>
</evidence>
<comment type="cofactor">
    <cofactor evidence="7 8">
        <name>Mg(2+)</name>
        <dbReference type="ChEBI" id="CHEBI:18420"/>
    </cofactor>
    <text evidence="7 8">Binds 3 Mg(2+) ions per subunit.</text>
</comment>
<evidence type="ECO:0000313" key="10">
    <source>
        <dbReference type="EMBL" id="KKQ15310.1"/>
    </source>
</evidence>
<dbReference type="PANTHER" id="PTHR42918:SF15">
    <property type="entry name" value="LYSINE--TRNA LIGASE, CHLOROPLASTIC_MITOCHONDRIAL"/>
    <property type="match status" value="1"/>
</dbReference>
<keyword evidence="7" id="KW-0963">Cytoplasm</keyword>
<evidence type="ECO:0000256" key="6">
    <source>
        <dbReference type="ARBA" id="ARBA00048573"/>
    </source>
</evidence>
<evidence type="ECO:0000256" key="3">
    <source>
        <dbReference type="ARBA" id="ARBA00022741"/>
    </source>
</evidence>
<comment type="catalytic activity">
    <reaction evidence="6 7 8">
        <text>tRNA(Lys) + L-lysine + ATP = L-lysyl-tRNA(Lys) + AMP + diphosphate</text>
        <dbReference type="Rhea" id="RHEA:20792"/>
        <dbReference type="Rhea" id="RHEA-COMP:9696"/>
        <dbReference type="Rhea" id="RHEA-COMP:9697"/>
        <dbReference type="ChEBI" id="CHEBI:30616"/>
        <dbReference type="ChEBI" id="CHEBI:32551"/>
        <dbReference type="ChEBI" id="CHEBI:33019"/>
        <dbReference type="ChEBI" id="CHEBI:78442"/>
        <dbReference type="ChEBI" id="CHEBI:78529"/>
        <dbReference type="ChEBI" id="CHEBI:456215"/>
        <dbReference type="EC" id="6.1.1.6"/>
    </reaction>
</comment>
<reference evidence="10 11" key="1">
    <citation type="journal article" date="2015" name="Nature">
        <title>rRNA introns, odd ribosomes, and small enigmatic genomes across a large radiation of phyla.</title>
        <authorList>
            <person name="Brown C.T."/>
            <person name="Hug L.A."/>
            <person name="Thomas B.C."/>
            <person name="Sharon I."/>
            <person name="Castelle C.J."/>
            <person name="Singh A."/>
            <person name="Wilkins M.J."/>
            <person name="Williams K.H."/>
            <person name="Banfield J.F."/>
        </authorList>
    </citation>
    <scope>NUCLEOTIDE SEQUENCE [LARGE SCALE GENOMIC DNA]</scope>
</reference>
<evidence type="ECO:0000256" key="4">
    <source>
        <dbReference type="ARBA" id="ARBA00022840"/>
    </source>
</evidence>
<comment type="similarity">
    <text evidence="7">Belongs to the class-II aminoacyl-tRNA synthetase family.</text>
</comment>
<keyword evidence="2 7" id="KW-0479">Metal-binding</keyword>
<dbReference type="SUPFAM" id="SSF55681">
    <property type="entry name" value="Class II aaRS and biotin synthetases"/>
    <property type="match status" value="1"/>
</dbReference>
<feature type="binding site" evidence="7">
    <location>
        <position position="414"/>
    </location>
    <ligand>
        <name>Mg(2+)</name>
        <dbReference type="ChEBI" id="CHEBI:18420"/>
        <label>1</label>
    </ligand>
</feature>
<dbReference type="InterPro" id="IPR012340">
    <property type="entry name" value="NA-bd_OB-fold"/>
</dbReference>
<comment type="subunit">
    <text evidence="7">Homodimer.</text>
</comment>
<feature type="domain" description="Aminoacyl-transfer RNA synthetases class-II family profile" evidence="9">
    <location>
        <begin position="170"/>
        <end position="495"/>
    </location>
</feature>
<evidence type="ECO:0000256" key="5">
    <source>
        <dbReference type="ARBA" id="ARBA00023146"/>
    </source>
</evidence>
<dbReference type="PROSITE" id="PS50862">
    <property type="entry name" value="AA_TRNA_LIGASE_II"/>
    <property type="match status" value="1"/>
</dbReference>
<dbReference type="SUPFAM" id="SSF50249">
    <property type="entry name" value="Nucleic acid-binding proteins"/>
    <property type="match status" value="1"/>
</dbReference>
<evidence type="ECO:0000256" key="8">
    <source>
        <dbReference type="RuleBase" id="RU000336"/>
    </source>
</evidence>
<dbReference type="InterPro" id="IPR018149">
    <property type="entry name" value="Lys-tRNA-synth_II_C"/>
</dbReference>
<comment type="caution">
    <text evidence="10">The sequence shown here is derived from an EMBL/GenBank/DDBJ whole genome shotgun (WGS) entry which is preliminary data.</text>
</comment>
<dbReference type="AlphaFoldDB" id="A0A0G0FNI4"/>
<evidence type="ECO:0000256" key="2">
    <source>
        <dbReference type="ARBA" id="ARBA00022723"/>
    </source>
</evidence>
<dbReference type="InterPro" id="IPR004364">
    <property type="entry name" value="Aa-tRNA-synt_II"/>
</dbReference>
<dbReference type="Gene3D" id="3.30.930.10">
    <property type="entry name" value="Bira Bifunctional Protein, Domain 2"/>
    <property type="match status" value="1"/>
</dbReference>
<evidence type="ECO:0000256" key="7">
    <source>
        <dbReference type="HAMAP-Rule" id="MF_00252"/>
    </source>
</evidence>
<dbReference type="Gene3D" id="2.40.50.140">
    <property type="entry name" value="Nucleic acid-binding proteins"/>
    <property type="match status" value="1"/>
</dbReference>
<name>A0A0G0FNI4_9BACT</name>
<dbReference type="PANTHER" id="PTHR42918">
    <property type="entry name" value="LYSYL-TRNA SYNTHETASE"/>
    <property type="match status" value="1"/>
</dbReference>
<keyword evidence="7 8" id="KW-0460">Magnesium</keyword>
<dbReference type="CDD" id="cd04322">
    <property type="entry name" value="LysRS_N"/>
    <property type="match status" value="1"/>
</dbReference>
<dbReference type="Pfam" id="PF00152">
    <property type="entry name" value="tRNA-synt_2"/>
    <property type="match status" value="1"/>
</dbReference>
<keyword evidence="3 7" id="KW-0547">Nucleotide-binding</keyword>
<keyword evidence="1 7" id="KW-0436">Ligase</keyword>
<dbReference type="GO" id="GO:0000049">
    <property type="term" value="F:tRNA binding"/>
    <property type="evidence" value="ECO:0007669"/>
    <property type="project" value="TreeGrafter"/>
</dbReference>
<dbReference type="CDD" id="cd00775">
    <property type="entry name" value="LysRS_core"/>
    <property type="match status" value="1"/>
</dbReference>
<dbReference type="NCBIfam" id="NF001756">
    <property type="entry name" value="PRK00484.1"/>
    <property type="match status" value="1"/>
</dbReference>
<keyword evidence="4 7" id="KW-0067">ATP-binding</keyword>
<dbReference type="GO" id="GO:0006430">
    <property type="term" value="P:lysyl-tRNA aminoacylation"/>
    <property type="evidence" value="ECO:0007669"/>
    <property type="project" value="UniProtKB-UniRule"/>
</dbReference>
<evidence type="ECO:0000259" key="9">
    <source>
        <dbReference type="PROSITE" id="PS50862"/>
    </source>
</evidence>
<dbReference type="Proteomes" id="UP000034448">
    <property type="component" value="Unassembled WGS sequence"/>
</dbReference>
<dbReference type="InterPro" id="IPR044136">
    <property type="entry name" value="Lys-tRNA-ligase_II_N"/>
</dbReference>
<dbReference type="GO" id="GO:0004824">
    <property type="term" value="F:lysine-tRNA ligase activity"/>
    <property type="evidence" value="ECO:0007669"/>
    <property type="project" value="UniProtKB-UniRule"/>
</dbReference>